<dbReference type="AlphaFoldDB" id="A0A8T9CI70"/>
<dbReference type="PROSITE" id="PS50250">
    <property type="entry name" value="PCI"/>
    <property type="match status" value="1"/>
</dbReference>
<dbReference type="GO" id="GO:0043161">
    <property type="term" value="P:proteasome-mediated ubiquitin-dependent protein catabolic process"/>
    <property type="evidence" value="ECO:0007669"/>
    <property type="project" value="TreeGrafter"/>
</dbReference>
<dbReference type="Proteomes" id="UP000469558">
    <property type="component" value="Unassembled WGS sequence"/>
</dbReference>
<evidence type="ECO:0000259" key="3">
    <source>
        <dbReference type="PROSITE" id="PS50250"/>
    </source>
</evidence>
<accession>A0A8T9CI70</accession>
<dbReference type="InterPro" id="IPR033464">
    <property type="entry name" value="CSN8_PSD8_EIF3K"/>
</dbReference>
<comment type="similarity">
    <text evidence="1">Belongs to the proteasome subunit S14 family.</text>
</comment>
<evidence type="ECO:0000256" key="1">
    <source>
        <dbReference type="ARBA" id="ARBA00009627"/>
    </source>
</evidence>
<evidence type="ECO:0000313" key="4">
    <source>
        <dbReference type="EMBL" id="TVY85535.1"/>
    </source>
</evidence>
<protein>
    <submittedName>
        <fullName evidence="4">26S proteasome regulatory subunit rpn12</fullName>
    </submittedName>
</protein>
<comment type="caution">
    <text evidence="4">The sequence shown here is derived from an EMBL/GenBank/DDBJ whole genome shotgun (WGS) entry which is preliminary data.</text>
</comment>
<dbReference type="GO" id="GO:0005634">
    <property type="term" value="C:nucleus"/>
    <property type="evidence" value="ECO:0007669"/>
    <property type="project" value="TreeGrafter"/>
</dbReference>
<keyword evidence="5" id="KW-1185">Reference proteome</keyword>
<dbReference type="Pfam" id="PF10075">
    <property type="entry name" value="CSN8_PSD8_EIF3K"/>
    <property type="match status" value="1"/>
</dbReference>
<proteinExistence type="inferred from homology"/>
<name>A0A8T9CI70_9HELO</name>
<feature type="domain" description="PCI" evidence="3">
    <location>
        <begin position="31"/>
        <end position="208"/>
    </location>
</feature>
<dbReference type="GO" id="GO:0005829">
    <property type="term" value="C:cytosol"/>
    <property type="evidence" value="ECO:0007669"/>
    <property type="project" value="TreeGrafter"/>
</dbReference>
<dbReference type="PANTHER" id="PTHR12387">
    <property type="entry name" value="26S PROTEASOME NON-ATPASE REGULATORY SUBUNIT 8"/>
    <property type="match status" value="1"/>
</dbReference>
<dbReference type="InterPro" id="IPR006746">
    <property type="entry name" value="26S_Psome_Rpn12"/>
</dbReference>
<evidence type="ECO:0000256" key="2">
    <source>
        <dbReference type="ARBA" id="ARBA00022942"/>
    </source>
</evidence>
<evidence type="ECO:0000313" key="5">
    <source>
        <dbReference type="Proteomes" id="UP000469558"/>
    </source>
</evidence>
<dbReference type="GO" id="GO:0008541">
    <property type="term" value="C:proteasome regulatory particle, lid subcomplex"/>
    <property type="evidence" value="ECO:0007669"/>
    <property type="project" value="TreeGrafter"/>
</dbReference>
<sequence>PSTNTPTSTLLLAREVFEAGAFISIRDKDTDAFTRYVHQLTPFYELPADRLPGTKSERSKITGLYLLMLVTMGQYAAFHTELEGLELRTEGKVEDDRFLGYPIKIERWLMEGSYDLVWKAMASREVPSEEYNVFSEILVNQVRHEISNCTELAYPSIPISSTKNLLFLDSEGAVISYAQHRGWIIKDGRIYFPKQALNAGGALAIGEKDVSKKAIENTLGYARELETIV</sequence>
<dbReference type="PANTHER" id="PTHR12387:SF0">
    <property type="entry name" value="26S PROTEASOME NON-ATPASE REGULATORY SUBUNIT 8"/>
    <property type="match status" value="1"/>
</dbReference>
<dbReference type="Gene3D" id="1.25.40.990">
    <property type="match status" value="1"/>
</dbReference>
<reference evidence="4 5" key="1">
    <citation type="submission" date="2018-05" db="EMBL/GenBank/DDBJ databases">
        <title>Genome sequencing and assembly of the regulated plant pathogen Lachnellula willkommii and related sister species for the development of diagnostic species identification markers.</title>
        <authorList>
            <person name="Giroux E."/>
            <person name="Bilodeau G."/>
        </authorList>
    </citation>
    <scope>NUCLEOTIDE SEQUENCE [LARGE SCALE GENOMIC DNA]</scope>
    <source>
        <strain evidence="4 5">CBS 268.59</strain>
    </source>
</reference>
<gene>
    <name evidence="4" type="primary">rpn12</name>
    <name evidence="4" type="ORF">LSUE1_G000391</name>
</gene>
<dbReference type="EMBL" id="QGMK01000003">
    <property type="protein sequence ID" value="TVY85535.1"/>
    <property type="molecule type" value="Genomic_DNA"/>
</dbReference>
<keyword evidence="2 4" id="KW-0647">Proteasome</keyword>
<dbReference type="InterPro" id="IPR000717">
    <property type="entry name" value="PCI_dom"/>
</dbReference>
<dbReference type="OrthoDB" id="8775810at2759"/>
<feature type="non-terminal residue" evidence="4">
    <location>
        <position position="229"/>
    </location>
</feature>
<organism evidence="4 5">
    <name type="scientific">Lachnellula suecica</name>
    <dbReference type="NCBI Taxonomy" id="602035"/>
    <lineage>
        <taxon>Eukaryota</taxon>
        <taxon>Fungi</taxon>
        <taxon>Dikarya</taxon>
        <taxon>Ascomycota</taxon>
        <taxon>Pezizomycotina</taxon>
        <taxon>Leotiomycetes</taxon>
        <taxon>Helotiales</taxon>
        <taxon>Lachnaceae</taxon>
        <taxon>Lachnellula</taxon>
    </lineage>
</organism>